<gene>
    <name evidence="2" type="ORF">ASIM_LOCUS6457</name>
</gene>
<keyword evidence="3" id="KW-1185">Reference proteome</keyword>
<dbReference type="InterPro" id="IPR058897">
    <property type="entry name" value="PAPPA_SD_C"/>
</dbReference>
<dbReference type="Pfam" id="PF25900">
    <property type="entry name" value="PAPPA"/>
    <property type="match status" value="1"/>
</dbReference>
<protein>
    <recommendedName>
        <fullName evidence="1">Pappalysin-1 SD scarf domain-containing protein</fullName>
    </recommendedName>
</protein>
<reference evidence="2 3" key="2">
    <citation type="submission" date="2018-11" db="EMBL/GenBank/DDBJ databases">
        <authorList>
            <consortium name="Pathogen Informatics"/>
        </authorList>
    </citation>
    <scope>NUCLEOTIDE SEQUENCE [LARGE SCALE GENOMIC DNA]</scope>
</reference>
<evidence type="ECO:0000259" key="1">
    <source>
        <dbReference type="Pfam" id="PF25900"/>
    </source>
</evidence>
<evidence type="ECO:0000313" key="2">
    <source>
        <dbReference type="EMBL" id="VDK27058.1"/>
    </source>
</evidence>
<accession>A0A0M3JGC2</accession>
<evidence type="ECO:0000313" key="3">
    <source>
        <dbReference type="Proteomes" id="UP000267096"/>
    </source>
</evidence>
<feature type="domain" description="Pappalysin-1 SD scarf" evidence="1">
    <location>
        <begin position="39"/>
        <end position="72"/>
    </location>
</feature>
<dbReference type="WBParaSite" id="ASIM_0000667701-mRNA-1">
    <property type="protein sequence ID" value="ASIM_0000667701-mRNA-1"/>
    <property type="gene ID" value="ASIM_0000667701"/>
</dbReference>
<dbReference type="OrthoDB" id="536211at2759"/>
<evidence type="ECO:0000313" key="4">
    <source>
        <dbReference type="WBParaSite" id="ASIM_0000667701-mRNA-1"/>
    </source>
</evidence>
<dbReference type="AlphaFoldDB" id="A0A0M3JGC2"/>
<sequence>MQFIGKNELCHCFDKKDRWTAPLGGGNCRPKGARSWETHCSADNRIVQYAISATSSGPFQMSGYWGPEQATGMRFGIGSLR</sequence>
<name>A0A0M3JGC2_ANISI</name>
<proteinExistence type="predicted"/>
<dbReference type="Proteomes" id="UP000267096">
    <property type="component" value="Unassembled WGS sequence"/>
</dbReference>
<reference evidence="4" key="1">
    <citation type="submission" date="2017-02" db="UniProtKB">
        <authorList>
            <consortium name="WormBaseParasite"/>
        </authorList>
    </citation>
    <scope>IDENTIFICATION</scope>
</reference>
<dbReference type="EMBL" id="UYRR01014037">
    <property type="protein sequence ID" value="VDK27058.1"/>
    <property type="molecule type" value="Genomic_DNA"/>
</dbReference>
<organism evidence="4">
    <name type="scientific">Anisakis simplex</name>
    <name type="common">Herring worm</name>
    <dbReference type="NCBI Taxonomy" id="6269"/>
    <lineage>
        <taxon>Eukaryota</taxon>
        <taxon>Metazoa</taxon>
        <taxon>Ecdysozoa</taxon>
        <taxon>Nematoda</taxon>
        <taxon>Chromadorea</taxon>
        <taxon>Rhabditida</taxon>
        <taxon>Spirurina</taxon>
        <taxon>Ascaridomorpha</taxon>
        <taxon>Ascaridoidea</taxon>
        <taxon>Anisakidae</taxon>
        <taxon>Anisakis</taxon>
        <taxon>Anisakis simplex complex</taxon>
    </lineage>
</organism>